<reference evidence="2 3" key="1">
    <citation type="submission" date="2023-11" db="EMBL/GenBank/DDBJ databases">
        <title>Halocaridina rubra genome assembly.</title>
        <authorList>
            <person name="Smith C."/>
        </authorList>
    </citation>
    <scope>NUCLEOTIDE SEQUENCE [LARGE SCALE GENOMIC DNA]</scope>
    <source>
        <strain evidence="2">EP-1</strain>
        <tissue evidence="2">Whole</tissue>
    </source>
</reference>
<gene>
    <name evidence="2" type="ORF">SK128_014505</name>
</gene>
<protein>
    <recommendedName>
        <fullName evidence="1">Ig-like domain-containing protein</fullName>
    </recommendedName>
</protein>
<feature type="domain" description="Ig-like" evidence="1">
    <location>
        <begin position="1"/>
        <end position="60"/>
    </location>
</feature>
<dbReference type="AlphaFoldDB" id="A0AAN8WUH2"/>
<organism evidence="2 3">
    <name type="scientific">Halocaridina rubra</name>
    <name type="common">Hawaiian red shrimp</name>
    <dbReference type="NCBI Taxonomy" id="373956"/>
    <lineage>
        <taxon>Eukaryota</taxon>
        <taxon>Metazoa</taxon>
        <taxon>Ecdysozoa</taxon>
        <taxon>Arthropoda</taxon>
        <taxon>Crustacea</taxon>
        <taxon>Multicrustacea</taxon>
        <taxon>Malacostraca</taxon>
        <taxon>Eumalacostraca</taxon>
        <taxon>Eucarida</taxon>
        <taxon>Decapoda</taxon>
        <taxon>Pleocyemata</taxon>
        <taxon>Caridea</taxon>
        <taxon>Atyoidea</taxon>
        <taxon>Atyidae</taxon>
        <taxon>Halocaridina</taxon>
    </lineage>
</organism>
<evidence type="ECO:0000313" key="2">
    <source>
        <dbReference type="EMBL" id="KAK7072432.1"/>
    </source>
</evidence>
<accession>A0AAN8WUH2</accession>
<evidence type="ECO:0000313" key="3">
    <source>
        <dbReference type="Proteomes" id="UP001381693"/>
    </source>
</evidence>
<keyword evidence="3" id="KW-1185">Reference proteome</keyword>
<name>A0AAN8WUH2_HALRR</name>
<dbReference type="SUPFAM" id="SSF48726">
    <property type="entry name" value="Immunoglobulin"/>
    <property type="match status" value="1"/>
</dbReference>
<proteinExistence type="predicted"/>
<dbReference type="EMBL" id="JAXCGZ010013493">
    <property type="protein sequence ID" value="KAK7072432.1"/>
    <property type="molecule type" value="Genomic_DNA"/>
</dbReference>
<dbReference type="Proteomes" id="UP001381693">
    <property type="component" value="Unassembled WGS sequence"/>
</dbReference>
<dbReference type="InterPro" id="IPR013783">
    <property type="entry name" value="Ig-like_fold"/>
</dbReference>
<comment type="caution">
    <text evidence="2">The sequence shown here is derived from an EMBL/GenBank/DDBJ whole genome shotgun (WGS) entry which is preliminary data.</text>
</comment>
<dbReference type="InterPro" id="IPR036179">
    <property type="entry name" value="Ig-like_dom_sf"/>
</dbReference>
<sequence length="60" mass="6695">MHNAAGESVTFTCIVAHPTAYFVTWLKDNKPLDDKLADRVQAQDTGDKHSLKTLIFYAVT</sequence>
<evidence type="ECO:0000259" key="1">
    <source>
        <dbReference type="PROSITE" id="PS50835"/>
    </source>
</evidence>
<dbReference type="InterPro" id="IPR013098">
    <property type="entry name" value="Ig_I-set"/>
</dbReference>
<dbReference type="Pfam" id="PF07679">
    <property type="entry name" value="I-set"/>
    <property type="match status" value="1"/>
</dbReference>
<dbReference type="InterPro" id="IPR007110">
    <property type="entry name" value="Ig-like_dom"/>
</dbReference>
<dbReference type="PROSITE" id="PS50835">
    <property type="entry name" value="IG_LIKE"/>
    <property type="match status" value="1"/>
</dbReference>
<dbReference type="Gene3D" id="2.60.40.10">
    <property type="entry name" value="Immunoglobulins"/>
    <property type="match status" value="1"/>
</dbReference>